<dbReference type="InterPro" id="IPR038987">
    <property type="entry name" value="MoeA-like"/>
</dbReference>
<dbReference type="InterPro" id="IPR001453">
    <property type="entry name" value="MoaB/Mog_dom"/>
</dbReference>
<dbReference type="Gene3D" id="3.90.105.10">
    <property type="entry name" value="Molybdopterin biosynthesis moea protein, domain 2"/>
    <property type="match status" value="1"/>
</dbReference>
<dbReference type="EMBL" id="LNQE01001401">
    <property type="protein sequence ID" value="KUG18133.1"/>
    <property type="molecule type" value="Genomic_DNA"/>
</dbReference>
<evidence type="ECO:0000256" key="1">
    <source>
        <dbReference type="ARBA" id="ARBA00005046"/>
    </source>
</evidence>
<reference evidence="4" key="1">
    <citation type="journal article" date="2015" name="Proc. Natl. Acad. Sci. U.S.A.">
        <title>Networks of energetic and metabolic interactions define dynamics in microbial communities.</title>
        <authorList>
            <person name="Embree M."/>
            <person name="Liu J.K."/>
            <person name="Al-Bassam M.M."/>
            <person name="Zengler K."/>
        </authorList>
    </citation>
    <scope>NUCLEOTIDE SEQUENCE</scope>
</reference>
<dbReference type="SUPFAM" id="SSF63867">
    <property type="entry name" value="MoeA C-terminal domain-like"/>
    <property type="match status" value="1"/>
</dbReference>
<gene>
    <name evidence="4" type="ORF">ASZ90_012171</name>
</gene>
<evidence type="ECO:0000313" key="4">
    <source>
        <dbReference type="EMBL" id="KUG18133.1"/>
    </source>
</evidence>
<dbReference type="NCBIfam" id="TIGR00177">
    <property type="entry name" value="molyb_syn"/>
    <property type="match status" value="1"/>
</dbReference>
<proteinExistence type="predicted"/>
<evidence type="ECO:0000256" key="2">
    <source>
        <dbReference type="ARBA" id="ARBA00023150"/>
    </source>
</evidence>
<dbReference type="SUPFAM" id="SSF63882">
    <property type="entry name" value="MoeA N-terminal region -like"/>
    <property type="match status" value="1"/>
</dbReference>
<dbReference type="InterPro" id="IPR005111">
    <property type="entry name" value="MoeA_C_domain_IV"/>
</dbReference>
<comment type="caution">
    <text evidence="4">The sequence shown here is derived from an EMBL/GenBank/DDBJ whole genome shotgun (WGS) entry which is preliminary data.</text>
</comment>
<dbReference type="PANTHER" id="PTHR10192:SF19">
    <property type="entry name" value="MOLYBDOPTERIN BIOSYNTHESIS PROTEIN MJ0666-RELATED"/>
    <property type="match status" value="1"/>
</dbReference>
<protein>
    <submittedName>
        <fullName evidence="4">Molybdopterin biosynthesis protein moea</fullName>
    </submittedName>
</protein>
<dbReference type="GO" id="GO:0061599">
    <property type="term" value="F:molybdopterin molybdotransferase activity"/>
    <property type="evidence" value="ECO:0007669"/>
    <property type="project" value="TreeGrafter"/>
</dbReference>
<dbReference type="Gene3D" id="3.40.980.10">
    <property type="entry name" value="MoaB/Mog-like domain"/>
    <property type="match status" value="1"/>
</dbReference>
<feature type="domain" description="MoaB/Mog" evidence="3">
    <location>
        <begin position="166"/>
        <end position="303"/>
    </location>
</feature>
<dbReference type="InterPro" id="IPR036135">
    <property type="entry name" value="MoeA_linker/N_sf"/>
</dbReference>
<dbReference type="InterPro" id="IPR036425">
    <property type="entry name" value="MoaB/Mog-like_dom_sf"/>
</dbReference>
<dbReference type="GO" id="GO:0006777">
    <property type="term" value="P:Mo-molybdopterin cofactor biosynthetic process"/>
    <property type="evidence" value="ECO:0007669"/>
    <property type="project" value="UniProtKB-KW"/>
</dbReference>
<dbReference type="Pfam" id="PF00994">
    <property type="entry name" value="MoCF_biosynth"/>
    <property type="match status" value="1"/>
</dbReference>
<keyword evidence="2" id="KW-0501">Molybdenum cofactor biosynthesis</keyword>
<accession>A0A0W8FBA3</accession>
<dbReference type="SMART" id="SM00852">
    <property type="entry name" value="MoCF_biosynth"/>
    <property type="match status" value="1"/>
</dbReference>
<comment type="pathway">
    <text evidence="1">Cofactor biosynthesis; molybdopterin biosynthesis.</text>
</comment>
<dbReference type="AlphaFoldDB" id="A0A0W8FBA3"/>
<dbReference type="UniPathway" id="UPA00344"/>
<dbReference type="Gene3D" id="2.170.190.11">
    <property type="entry name" value="Molybdopterin biosynthesis moea protein, domain 3"/>
    <property type="match status" value="1"/>
</dbReference>
<organism evidence="4">
    <name type="scientific">hydrocarbon metagenome</name>
    <dbReference type="NCBI Taxonomy" id="938273"/>
    <lineage>
        <taxon>unclassified sequences</taxon>
        <taxon>metagenomes</taxon>
        <taxon>ecological metagenomes</taxon>
    </lineage>
</organism>
<dbReference type="InterPro" id="IPR005110">
    <property type="entry name" value="MoeA_linker/N"/>
</dbReference>
<dbReference type="Gene3D" id="2.40.340.10">
    <property type="entry name" value="MoeA, C-terminal, domain IV"/>
    <property type="match status" value="1"/>
</dbReference>
<dbReference type="PANTHER" id="PTHR10192">
    <property type="entry name" value="MOLYBDOPTERIN BIOSYNTHESIS PROTEIN"/>
    <property type="match status" value="1"/>
</dbReference>
<evidence type="ECO:0000259" key="3">
    <source>
        <dbReference type="SMART" id="SM00852"/>
    </source>
</evidence>
<dbReference type="Pfam" id="PF03453">
    <property type="entry name" value="MoeA_N"/>
    <property type="match status" value="1"/>
</dbReference>
<sequence length="384" mass="42109">MFKRFSGAIAARRMLLERCLPLKDIEELNTSCALDRVASEDIRSPADLPAFDRSAMDGYAVRSTDTKGARPSGPRFIPDFIPQRTGMVVPEGYDAIVMLEDARVRGEVLEVTAEAHAYKNVARAGEDVMEGDTIFTEGHRLRPPDLALISALGIDRVRVYAKPDVVIIPTGGKLVDIGARRLEPGEAYEINGLMARLYIEKWGANVRKTKIVPDDSERIREAISSNLDADMIVIIGGTSVGEKDYAPRILSEMGELYVHGVRLQPGKPTAFGDVAGRPVICLPGYPVAALSNLYLFIRPAIKRMAHLDDEPQRVQARVVRKMTSKPGYLSLVRVAFKEDGQVEPIMVSGAGILSSVARADGFVVVPEELEGFEEGDMVEVVLYE</sequence>
<dbReference type="Pfam" id="PF03454">
    <property type="entry name" value="MoeA_C"/>
    <property type="match status" value="1"/>
</dbReference>
<dbReference type="InterPro" id="IPR036688">
    <property type="entry name" value="MoeA_C_domain_IV_sf"/>
</dbReference>
<dbReference type="SUPFAM" id="SSF53218">
    <property type="entry name" value="Molybdenum cofactor biosynthesis proteins"/>
    <property type="match status" value="1"/>
</dbReference>
<name>A0A0W8FBA3_9ZZZZ</name>
<dbReference type="GO" id="GO:0005737">
    <property type="term" value="C:cytoplasm"/>
    <property type="evidence" value="ECO:0007669"/>
    <property type="project" value="TreeGrafter"/>
</dbReference>
<dbReference type="CDD" id="cd00887">
    <property type="entry name" value="MoeA"/>
    <property type="match status" value="1"/>
</dbReference>